<organism evidence="1 2">
    <name type="scientific">Stylosanthes scabra</name>
    <dbReference type="NCBI Taxonomy" id="79078"/>
    <lineage>
        <taxon>Eukaryota</taxon>
        <taxon>Viridiplantae</taxon>
        <taxon>Streptophyta</taxon>
        <taxon>Embryophyta</taxon>
        <taxon>Tracheophyta</taxon>
        <taxon>Spermatophyta</taxon>
        <taxon>Magnoliopsida</taxon>
        <taxon>eudicotyledons</taxon>
        <taxon>Gunneridae</taxon>
        <taxon>Pentapetalae</taxon>
        <taxon>rosids</taxon>
        <taxon>fabids</taxon>
        <taxon>Fabales</taxon>
        <taxon>Fabaceae</taxon>
        <taxon>Papilionoideae</taxon>
        <taxon>50 kb inversion clade</taxon>
        <taxon>dalbergioids sensu lato</taxon>
        <taxon>Dalbergieae</taxon>
        <taxon>Pterocarpus clade</taxon>
        <taxon>Stylosanthes</taxon>
    </lineage>
</organism>
<reference evidence="1 2" key="1">
    <citation type="journal article" date="2023" name="Plants (Basel)">
        <title>Bridging the Gap: Combining Genomics and Transcriptomics Approaches to Understand Stylosanthes scabra, an Orphan Legume from the Brazilian Caatinga.</title>
        <authorList>
            <person name="Ferreira-Neto J.R.C."/>
            <person name="da Silva M.D."/>
            <person name="Binneck E."/>
            <person name="de Melo N.F."/>
            <person name="da Silva R.H."/>
            <person name="de Melo A.L.T.M."/>
            <person name="Pandolfi V."/>
            <person name="Bustamante F.O."/>
            <person name="Brasileiro-Vidal A.C."/>
            <person name="Benko-Iseppon A.M."/>
        </authorList>
    </citation>
    <scope>NUCLEOTIDE SEQUENCE [LARGE SCALE GENOMIC DNA]</scope>
    <source>
        <tissue evidence="1">Leaves</tissue>
    </source>
</reference>
<evidence type="ECO:0000313" key="2">
    <source>
        <dbReference type="Proteomes" id="UP001341840"/>
    </source>
</evidence>
<name>A0ABU6XAJ6_9FABA</name>
<accession>A0ABU6XAJ6</accession>
<proteinExistence type="predicted"/>
<gene>
    <name evidence="1" type="ORF">PIB30_026331</name>
</gene>
<dbReference type="Proteomes" id="UP001341840">
    <property type="component" value="Unassembled WGS sequence"/>
</dbReference>
<sequence>MALSKEPTVVPPQTSTGQLLQTAASANSAAELLQSSIKVTKPLLTTVVPPLTVTDQNQPKTAVFSNPSAMFPLSLVVINGKSESARLVTIEQDQCSAQA</sequence>
<dbReference type="EMBL" id="JASCZI010211547">
    <property type="protein sequence ID" value="MED6194215.1"/>
    <property type="molecule type" value="Genomic_DNA"/>
</dbReference>
<protein>
    <submittedName>
        <fullName evidence="1">Uncharacterized protein</fullName>
    </submittedName>
</protein>
<keyword evidence="2" id="KW-1185">Reference proteome</keyword>
<comment type="caution">
    <text evidence="1">The sequence shown here is derived from an EMBL/GenBank/DDBJ whole genome shotgun (WGS) entry which is preliminary data.</text>
</comment>
<evidence type="ECO:0000313" key="1">
    <source>
        <dbReference type="EMBL" id="MED6194215.1"/>
    </source>
</evidence>